<dbReference type="RefSeq" id="WP_014731079.1">
    <property type="nucleotide sequence ID" value="NC_017934.1"/>
</dbReference>
<dbReference type="Proteomes" id="UP000002881">
    <property type="component" value="Chromosome"/>
</dbReference>
<evidence type="ECO:0008006" key="4">
    <source>
        <dbReference type="Google" id="ProtNLM"/>
    </source>
</evidence>
<protein>
    <recommendedName>
        <fullName evidence="4">DUF4912 domain-containing protein</fullName>
    </recommendedName>
</protein>
<dbReference type="EMBL" id="CP003532">
    <property type="protein sequence ID" value="AFK07142.1"/>
    <property type="molecule type" value="Genomic_DNA"/>
</dbReference>
<accession>I2F5D9</accession>
<dbReference type="InterPro" id="IPR032585">
    <property type="entry name" value="DUF4912"/>
</dbReference>
<feature type="compositionally biased region" description="Polar residues" evidence="1">
    <location>
        <begin position="221"/>
        <end position="231"/>
    </location>
</feature>
<dbReference type="eggNOG" id="COG3330">
    <property type="taxonomic scope" value="Bacteria"/>
</dbReference>
<organism evidence="2 3">
    <name type="scientific">Mesotoga prima MesG1.Ag.4.2</name>
    <dbReference type="NCBI Taxonomy" id="660470"/>
    <lineage>
        <taxon>Bacteria</taxon>
        <taxon>Thermotogati</taxon>
        <taxon>Thermotogota</taxon>
        <taxon>Thermotogae</taxon>
        <taxon>Kosmotogales</taxon>
        <taxon>Kosmotogaceae</taxon>
        <taxon>Mesotoga</taxon>
    </lineage>
</organism>
<dbReference type="GeneID" id="87107260"/>
<feature type="region of interest" description="Disordered" evidence="1">
    <location>
        <begin position="218"/>
        <end position="245"/>
    </location>
</feature>
<gene>
    <name evidence="2" type="ORF">Theba_1456</name>
</gene>
<keyword evidence="3" id="KW-1185">Reference proteome</keyword>
<dbReference type="Pfam" id="PF16258">
    <property type="entry name" value="DUF4912"/>
    <property type="match status" value="1"/>
</dbReference>
<dbReference type="STRING" id="660470.Theba_1456"/>
<evidence type="ECO:0000313" key="3">
    <source>
        <dbReference type="Proteomes" id="UP000002881"/>
    </source>
</evidence>
<sequence>MSNEEIQTFLSKDPTIQDLRRYAKMMGINLKRTMKKKDITRVLKKFAQKSRQTSSTTTAKSSPSEILRPSKPVDAQIPSSYSRDFVVIHPVNPYWVYVMWDMSSWTARSVSDHSSKLLVRVSDITNIIYDGKNAHRFKEANISPDAGNWYFQVDFPDADYIAEIGYYVGGNFNSVLKSKITRTPRNSPKFSDYEIWVDLKKGSRKEYKASHEELVFERATKSSGPTGNPSSEEFIKTISKSKSGR</sequence>
<dbReference type="AlphaFoldDB" id="I2F5D9"/>
<feature type="region of interest" description="Disordered" evidence="1">
    <location>
        <begin position="48"/>
        <end position="71"/>
    </location>
</feature>
<evidence type="ECO:0000256" key="1">
    <source>
        <dbReference type="SAM" id="MobiDB-lite"/>
    </source>
</evidence>
<proteinExistence type="predicted"/>
<dbReference type="HOGENOM" id="CLU_1065321_0_0_0"/>
<dbReference type="KEGG" id="mpg:Theba_1456"/>
<evidence type="ECO:0000313" key="2">
    <source>
        <dbReference type="EMBL" id="AFK07142.1"/>
    </source>
</evidence>
<feature type="compositionally biased region" description="Low complexity" evidence="1">
    <location>
        <begin position="49"/>
        <end position="64"/>
    </location>
</feature>
<reference evidence="2 3" key="1">
    <citation type="journal article" date="2012" name="Genome Biol. Evol.">
        <title>Genome Sequence of the Mesophilic Thermotogales Bacterium Mesotoga prima MesG1.Ag.4.2 Reveals the Largest Thermotogales Genome To Date.</title>
        <authorList>
            <person name="Zhaxybayeva O."/>
            <person name="Swithers K.S."/>
            <person name="Foght J."/>
            <person name="Green A.G."/>
            <person name="Bruce D."/>
            <person name="Detter C."/>
            <person name="Han S."/>
            <person name="Teshima H."/>
            <person name="Han J."/>
            <person name="Woyke T."/>
            <person name="Pitluck S."/>
            <person name="Nolan M."/>
            <person name="Ivanova N."/>
            <person name="Pati A."/>
            <person name="Land M.L."/>
            <person name="Dlutek M."/>
            <person name="Doolittle W.F."/>
            <person name="Noll K.M."/>
            <person name="Nesbo C.L."/>
        </authorList>
    </citation>
    <scope>NUCLEOTIDE SEQUENCE [LARGE SCALE GENOMIC DNA]</scope>
    <source>
        <strain evidence="3">mesG1.Ag.4.2</strain>
    </source>
</reference>
<name>I2F5D9_9BACT</name>